<comment type="similarity">
    <text evidence="1">Belongs to the glycosyltransferase 2 family.</text>
</comment>
<dbReference type="Pfam" id="PF00535">
    <property type="entry name" value="Glycos_transf_2"/>
    <property type="match status" value="1"/>
</dbReference>
<keyword evidence="2" id="KW-0328">Glycosyltransferase</keyword>
<dbReference type="GO" id="GO:0016020">
    <property type="term" value="C:membrane"/>
    <property type="evidence" value="ECO:0007669"/>
    <property type="project" value="GOC"/>
</dbReference>
<reference evidence="5 6" key="1">
    <citation type="submission" date="2019-04" db="EMBL/GenBank/DDBJ databases">
        <title>Genome sequence of strain shin9-1.</title>
        <authorList>
            <person name="Gao J."/>
            <person name="Sun J."/>
        </authorList>
    </citation>
    <scope>NUCLEOTIDE SEQUENCE [LARGE SCALE GENOMIC DNA]</scope>
    <source>
        <strain evidence="6">shin9-1</strain>
    </source>
</reference>
<comment type="caution">
    <text evidence="5">The sequence shown here is derived from an EMBL/GenBank/DDBJ whole genome shotgun (WGS) entry which is preliminary data.</text>
</comment>
<evidence type="ECO:0000313" key="6">
    <source>
        <dbReference type="Proteomes" id="UP000308828"/>
    </source>
</evidence>
<dbReference type="GO" id="GO:0004582">
    <property type="term" value="F:dolichyl-phosphate beta-D-mannosyltransferase activity"/>
    <property type="evidence" value="ECO:0007669"/>
    <property type="project" value="InterPro"/>
</dbReference>
<dbReference type="InterPro" id="IPR039528">
    <property type="entry name" value="DPM1-like"/>
</dbReference>
<gene>
    <name evidence="5" type="ORF">FAA97_06530</name>
</gene>
<keyword evidence="6" id="KW-1185">Reference proteome</keyword>
<sequence length="244" mass="26486">MLSVVIVTRNESLAIRDVLTSVVRTLSTISSAPAGRHEIVLVDDSDDLSTVEAAREALSSETGIALNLIHRTPQERDGLTGAILHGLRVSANEQVIVMDGDGQHPTDMLVNLANQLTNSSVVFASRYIHINGDAGLSHAIRRVASRTINRFLIGTLGKYICCTDPLSGFFAVDKRAVTLPSTSHGGWKAGFLILTHNLADRRAQLKYSEVGFSIAPRLAGESKLSLRTSFRILWELRCAARMIA</sequence>
<dbReference type="InterPro" id="IPR001173">
    <property type="entry name" value="Glyco_trans_2-like"/>
</dbReference>
<dbReference type="GO" id="GO:0035269">
    <property type="term" value="P:protein O-linked glycosylation via mannose"/>
    <property type="evidence" value="ECO:0007669"/>
    <property type="project" value="TreeGrafter"/>
</dbReference>
<dbReference type="Gene3D" id="3.90.550.10">
    <property type="entry name" value="Spore Coat Polysaccharide Biosynthesis Protein SpsA, Chain A"/>
    <property type="match status" value="1"/>
</dbReference>
<proteinExistence type="inferred from homology"/>
<dbReference type="InterPro" id="IPR029044">
    <property type="entry name" value="Nucleotide-diphossugar_trans"/>
</dbReference>
<protein>
    <submittedName>
        <fullName evidence="5">Glycosyltransferase</fullName>
    </submittedName>
</protein>
<dbReference type="RefSeq" id="WP_136597744.1">
    <property type="nucleotide sequence ID" value="NZ_STGV01000002.1"/>
</dbReference>
<dbReference type="EMBL" id="STGV01000002">
    <property type="protein sequence ID" value="THV23644.1"/>
    <property type="molecule type" value="Genomic_DNA"/>
</dbReference>
<accession>A0A4S8P747</accession>
<evidence type="ECO:0000256" key="2">
    <source>
        <dbReference type="ARBA" id="ARBA00022676"/>
    </source>
</evidence>
<dbReference type="OrthoDB" id="9811222at2"/>
<name>A0A4S8P747_9HYPH</name>
<organism evidence="5 6">
    <name type="scientific">Peteryoungia ipomoeae</name>
    <dbReference type="NCBI Taxonomy" id="1210932"/>
    <lineage>
        <taxon>Bacteria</taxon>
        <taxon>Pseudomonadati</taxon>
        <taxon>Pseudomonadota</taxon>
        <taxon>Alphaproteobacteria</taxon>
        <taxon>Hyphomicrobiales</taxon>
        <taxon>Rhizobiaceae</taxon>
        <taxon>Peteryoungia</taxon>
    </lineage>
</organism>
<dbReference type="GO" id="GO:0006506">
    <property type="term" value="P:GPI anchor biosynthetic process"/>
    <property type="evidence" value="ECO:0007669"/>
    <property type="project" value="TreeGrafter"/>
</dbReference>
<feature type="domain" description="Glycosyltransferase 2-like" evidence="4">
    <location>
        <begin position="3"/>
        <end position="147"/>
    </location>
</feature>
<evidence type="ECO:0000256" key="1">
    <source>
        <dbReference type="ARBA" id="ARBA00006739"/>
    </source>
</evidence>
<dbReference type="PANTHER" id="PTHR43398">
    <property type="entry name" value="DOLICHOL-PHOSPHATE MANNOSYLTRANSFERASE SUBUNIT 1"/>
    <property type="match status" value="1"/>
</dbReference>
<evidence type="ECO:0000313" key="5">
    <source>
        <dbReference type="EMBL" id="THV23644.1"/>
    </source>
</evidence>
<evidence type="ECO:0000259" key="4">
    <source>
        <dbReference type="Pfam" id="PF00535"/>
    </source>
</evidence>
<dbReference type="PANTHER" id="PTHR43398:SF1">
    <property type="entry name" value="DOLICHOL-PHOSPHATE MANNOSYLTRANSFERASE SUBUNIT 1"/>
    <property type="match status" value="1"/>
</dbReference>
<dbReference type="SUPFAM" id="SSF53448">
    <property type="entry name" value="Nucleotide-diphospho-sugar transferases"/>
    <property type="match status" value="1"/>
</dbReference>
<dbReference type="AlphaFoldDB" id="A0A4S8P747"/>
<keyword evidence="3 5" id="KW-0808">Transferase</keyword>
<dbReference type="Proteomes" id="UP000308828">
    <property type="component" value="Unassembled WGS sequence"/>
</dbReference>
<dbReference type="GO" id="GO:0006488">
    <property type="term" value="P:dolichol-linked oligosaccharide biosynthetic process"/>
    <property type="evidence" value="ECO:0007669"/>
    <property type="project" value="TreeGrafter"/>
</dbReference>
<evidence type="ECO:0000256" key="3">
    <source>
        <dbReference type="ARBA" id="ARBA00022679"/>
    </source>
</evidence>